<evidence type="ECO:0000313" key="1">
    <source>
        <dbReference type="EMBL" id="EPR44601.1"/>
    </source>
</evidence>
<accession>S7U524</accession>
<reference evidence="1 2" key="1">
    <citation type="journal article" date="2013" name="Genome Announc.">
        <title>Draft genome sequences for three mercury-methylating, sulfate-reducing bacteria.</title>
        <authorList>
            <person name="Brown S.D."/>
            <person name="Hurt R.A.Jr."/>
            <person name="Gilmour C.C."/>
            <person name="Elias D.A."/>
        </authorList>
    </citation>
    <scope>NUCLEOTIDE SEQUENCE [LARGE SCALE GENOMIC DNA]</scope>
    <source>
        <strain evidence="1 2">DSM 2059</strain>
    </source>
</reference>
<protein>
    <recommendedName>
        <fullName evidence="3">Type IV pilus assembly PilZ</fullName>
    </recommendedName>
</protein>
<dbReference type="RefSeq" id="WP_020875300.1">
    <property type="nucleotide sequence ID" value="NZ_ATHJ01000022.1"/>
</dbReference>
<sequence length="151" mass="16923">MSAINYRAFSRAVQKSTIRFAETAAGEFQRGRLLNKSSGGMSFLTHRELKVGSTILLERPNADEETDGVKPYRNDIAEVRWCVRARNTASESWKVGVKLFSAVCALCGKEIHYHDPHDLIDLCEDCHKYFAALSEGKIKTVIEAYLLGNVL</sequence>
<gene>
    <name evidence="1" type="ORF">dsmv_1060</name>
</gene>
<dbReference type="Proteomes" id="UP000014977">
    <property type="component" value="Unassembled WGS sequence"/>
</dbReference>
<proteinExistence type="predicted"/>
<dbReference type="eggNOG" id="ENOG502ZV8M">
    <property type="taxonomic scope" value="Bacteria"/>
</dbReference>
<dbReference type="OrthoDB" id="5422120at2"/>
<comment type="caution">
    <text evidence="1">The sequence shown here is derived from an EMBL/GenBank/DDBJ whole genome shotgun (WGS) entry which is preliminary data.</text>
</comment>
<dbReference type="EMBL" id="ATHJ01000022">
    <property type="protein sequence ID" value="EPR44601.1"/>
    <property type="molecule type" value="Genomic_DNA"/>
</dbReference>
<organism evidence="1 2">
    <name type="scientific">Desulfococcus multivorans DSM 2059</name>
    <dbReference type="NCBI Taxonomy" id="1121405"/>
    <lineage>
        <taxon>Bacteria</taxon>
        <taxon>Pseudomonadati</taxon>
        <taxon>Thermodesulfobacteriota</taxon>
        <taxon>Desulfobacteria</taxon>
        <taxon>Desulfobacterales</taxon>
        <taxon>Desulfococcaceae</taxon>
        <taxon>Desulfococcus</taxon>
    </lineage>
</organism>
<keyword evidence="2" id="KW-1185">Reference proteome</keyword>
<evidence type="ECO:0008006" key="3">
    <source>
        <dbReference type="Google" id="ProtNLM"/>
    </source>
</evidence>
<name>S7U524_DESML</name>
<dbReference type="AlphaFoldDB" id="S7U524"/>
<evidence type="ECO:0000313" key="2">
    <source>
        <dbReference type="Proteomes" id="UP000014977"/>
    </source>
</evidence>